<feature type="transmembrane region" description="Helical" evidence="1">
    <location>
        <begin position="194"/>
        <end position="220"/>
    </location>
</feature>
<sequence length="288" mass="31877">MVGNSPHSYLLLLHDCFDGLDDQQQDERAGTGRQHHDPERHHLRLDRRFRLGQHLDLVRLDRLVLRFADVRQLQDARHVHGGKVQRRGRGQLVQRVRDGPGAQGDERHVTVADRARLAVDDGAAGGVAAKRLLQRAVRLVPGARRLAALPIEPLVVAELLLHILVPLVEVLVLEVGQSVAGRVGAPVARRQVRIGVAVQLLAAIVRIVVVLLVLVLLQIVGDAVCVLLCRPDDDDPEDEAPWYAVEEPPPTCCCCCCCCWEYSVRNLFSRRFRSLRLAADPAAPPDPV</sequence>
<keyword evidence="1" id="KW-1133">Transmembrane helix</keyword>
<proteinExistence type="predicted"/>
<organism evidence="2 3">
    <name type="scientific">Anopheles merus</name>
    <name type="common">Mosquito</name>
    <dbReference type="NCBI Taxonomy" id="30066"/>
    <lineage>
        <taxon>Eukaryota</taxon>
        <taxon>Metazoa</taxon>
        <taxon>Ecdysozoa</taxon>
        <taxon>Arthropoda</taxon>
        <taxon>Hexapoda</taxon>
        <taxon>Insecta</taxon>
        <taxon>Pterygota</taxon>
        <taxon>Neoptera</taxon>
        <taxon>Endopterygota</taxon>
        <taxon>Diptera</taxon>
        <taxon>Nematocera</taxon>
        <taxon>Culicoidea</taxon>
        <taxon>Culicidae</taxon>
        <taxon>Anophelinae</taxon>
        <taxon>Anopheles</taxon>
    </lineage>
</organism>
<dbReference type="EnsemblMetazoa" id="AMEM004807-RA">
    <property type="protein sequence ID" value="AMEM004807-PA"/>
    <property type="gene ID" value="AMEM004807"/>
</dbReference>
<dbReference type="Proteomes" id="UP000075903">
    <property type="component" value="Unassembled WGS sequence"/>
</dbReference>
<keyword evidence="1" id="KW-0812">Transmembrane</keyword>
<evidence type="ECO:0000313" key="2">
    <source>
        <dbReference type="EnsemblMetazoa" id="AMEM004807-PA"/>
    </source>
</evidence>
<protein>
    <submittedName>
        <fullName evidence="2">Uncharacterized protein</fullName>
    </submittedName>
</protein>
<evidence type="ECO:0000313" key="3">
    <source>
        <dbReference type="Proteomes" id="UP000075903"/>
    </source>
</evidence>
<keyword evidence="3" id="KW-1185">Reference proteome</keyword>
<dbReference type="AlphaFoldDB" id="A0A182UWE3"/>
<accession>A0A182UWE3</accession>
<evidence type="ECO:0000256" key="1">
    <source>
        <dbReference type="SAM" id="Phobius"/>
    </source>
</evidence>
<name>A0A182UWE3_ANOME</name>
<dbReference type="VEuPathDB" id="VectorBase:AMEM004807"/>
<keyword evidence="1" id="KW-0472">Membrane</keyword>
<reference evidence="2" key="1">
    <citation type="submission" date="2020-05" db="UniProtKB">
        <authorList>
            <consortium name="EnsemblMetazoa"/>
        </authorList>
    </citation>
    <scope>IDENTIFICATION</scope>
    <source>
        <strain evidence="2">MAF</strain>
    </source>
</reference>